<evidence type="ECO:0000256" key="2">
    <source>
        <dbReference type="SAM" id="Phobius"/>
    </source>
</evidence>
<reference evidence="3" key="1">
    <citation type="journal article" date="2014" name="Genome Biol. Evol.">
        <title>Pangenome evidence for extensive interdomain horizontal transfer affecting lineage core and shell genes in uncultured planktonic thaumarchaeota and euryarchaeota.</title>
        <authorList>
            <person name="Deschamps P."/>
            <person name="Zivanovic Y."/>
            <person name="Moreira D."/>
            <person name="Rodriguez-Valera F."/>
            <person name="Lopez-Garcia P."/>
        </authorList>
    </citation>
    <scope>NUCLEOTIDE SEQUENCE</scope>
</reference>
<organism evidence="3">
    <name type="scientific">uncultured marine group II/III euryarchaeote KM3_113_E08</name>
    <dbReference type="NCBI Taxonomy" id="1457853"/>
    <lineage>
        <taxon>Archaea</taxon>
        <taxon>Methanobacteriati</taxon>
        <taxon>Methanobacteriota</taxon>
        <taxon>environmental samples</taxon>
    </lineage>
</organism>
<feature type="region of interest" description="Disordered" evidence="1">
    <location>
        <begin position="167"/>
        <end position="186"/>
    </location>
</feature>
<feature type="transmembrane region" description="Helical" evidence="2">
    <location>
        <begin position="115"/>
        <end position="133"/>
    </location>
</feature>
<feature type="transmembrane region" description="Helical" evidence="2">
    <location>
        <begin position="279"/>
        <end position="302"/>
    </location>
</feature>
<feature type="region of interest" description="Disordered" evidence="1">
    <location>
        <begin position="1"/>
        <end position="33"/>
    </location>
</feature>
<keyword evidence="2" id="KW-1133">Transmembrane helix</keyword>
<dbReference type="AlphaFoldDB" id="A0A075GC28"/>
<feature type="transmembrane region" description="Helical" evidence="2">
    <location>
        <begin position="486"/>
        <end position="507"/>
    </location>
</feature>
<feature type="compositionally biased region" description="Basic and acidic residues" evidence="1">
    <location>
        <begin position="1"/>
        <end position="28"/>
    </location>
</feature>
<dbReference type="EMBL" id="KF900566">
    <property type="protein sequence ID" value="AIE99556.1"/>
    <property type="molecule type" value="Genomic_DNA"/>
</dbReference>
<keyword evidence="2" id="KW-0472">Membrane</keyword>
<feature type="transmembrane region" description="Helical" evidence="2">
    <location>
        <begin position="371"/>
        <end position="394"/>
    </location>
</feature>
<feature type="transmembrane region" description="Helical" evidence="2">
    <location>
        <begin position="333"/>
        <end position="359"/>
    </location>
</feature>
<evidence type="ECO:0000256" key="1">
    <source>
        <dbReference type="SAM" id="MobiDB-lite"/>
    </source>
</evidence>
<proteinExistence type="predicted"/>
<evidence type="ECO:0008006" key="4">
    <source>
        <dbReference type="Google" id="ProtNLM"/>
    </source>
</evidence>
<sequence length="517" mass="57318">MEHDPTDFIREPKVPSDKISDELPKVESKPQTFESQVEEAVKAQTLADTEPSKPMYVSAPAAVAGAAVTQLQKVQTQAAQAFRPLTNTVWSKLDRKATAVTEFTLRQYRTKNSTWVVLGIGMVFVAMILMFYGEAMSSGFDSIDNDGDSHDYDGDGYPTGQERIYGTNPWDENSHPDPELVAPDPPEKWIDEDGIDWDGDYSNSNQGYDDDGDCTGEGWVDTESFELPYNQDTNRDGINCNVRYTMNSTTKTIYLISADPSVDEDPDDEEFLKESLHRAFVLGFGKIGFAFLIGIFVPLFLATGLVRDEMERGTLHYIMGKPIARAEILAYRLLGYIALVWPYATVLILLTAIVTGFLAPSDSIFRFHDMSAWLGILLASWLMMLAYGTIFCTLGVISPRFGLWIAIGFGVWEFAMAMISLGAPNFALTWLSVSHWGIEIINCTSVLAYPDQSYMIEIASMNNDWGSEAALAGFYSPPSVVAGSPFASLLISIFVLVLFTIFALFIGQSSLKRKELN</sequence>
<dbReference type="PANTHER" id="PTHR43471">
    <property type="entry name" value="ABC TRANSPORTER PERMEASE"/>
    <property type="match status" value="1"/>
</dbReference>
<dbReference type="GO" id="GO:0140359">
    <property type="term" value="F:ABC-type transporter activity"/>
    <property type="evidence" value="ECO:0007669"/>
    <property type="project" value="InterPro"/>
</dbReference>
<dbReference type="GO" id="GO:0005886">
    <property type="term" value="C:plasma membrane"/>
    <property type="evidence" value="ECO:0007669"/>
    <property type="project" value="UniProtKB-SubCell"/>
</dbReference>
<feature type="transmembrane region" description="Helical" evidence="2">
    <location>
        <begin position="401"/>
        <end position="423"/>
    </location>
</feature>
<keyword evidence="2" id="KW-0812">Transmembrane</keyword>
<dbReference type="Pfam" id="PF12679">
    <property type="entry name" value="ABC2_membrane_2"/>
    <property type="match status" value="1"/>
</dbReference>
<protein>
    <recommendedName>
        <fullName evidence="4">ABC transporter permease</fullName>
    </recommendedName>
</protein>
<name>A0A075GC28_9EURY</name>
<evidence type="ECO:0000313" key="3">
    <source>
        <dbReference type="EMBL" id="AIE99556.1"/>
    </source>
</evidence>
<accession>A0A075GC28</accession>